<evidence type="ECO:0000313" key="1">
    <source>
        <dbReference type="EMBL" id="QWW81620.1"/>
    </source>
</evidence>
<dbReference type="Proteomes" id="UP000683497">
    <property type="component" value="Chromosome"/>
</dbReference>
<sequence>MSRRLNRDYRTKVRNIPRRIKALNRWAGTFHNLERSVFPEEQHYWNFKIPVGINLVEGKYSTFKTKAACAQALINACSNLITATASINYRPRITAVVCLPDMFTSEVCLYRSEEYYQGFITEDRSENGASALIKDRSLAAEWGLVLPDNVQEIGISLAYYGSEDRDEWFTGERWYYGQVT</sequence>
<proteinExistence type="predicted"/>
<dbReference type="InterPro" id="IPR025075">
    <property type="entry name" value="DUF3916"/>
</dbReference>
<dbReference type="EMBL" id="CP076838">
    <property type="protein sequence ID" value="QWW81620.1"/>
    <property type="molecule type" value="Genomic_DNA"/>
</dbReference>
<protein>
    <submittedName>
        <fullName evidence="1">DUF3916 domain-containing protein</fullName>
    </submittedName>
</protein>
<name>A0ABX8K0R1_9ENTR</name>
<gene>
    <name evidence="1" type="ORF">KQ929_10665</name>
</gene>
<evidence type="ECO:0000313" key="2">
    <source>
        <dbReference type="Proteomes" id="UP000683497"/>
    </source>
</evidence>
<reference evidence="1 2" key="1">
    <citation type="submission" date="2021-06" db="EMBL/GenBank/DDBJ databases">
        <title>Leclercia pneumoniae sp. nov.</title>
        <authorList>
            <person name="Hoenemann M."/>
            <person name="Viehweger A."/>
            <person name="Dietze N."/>
        </authorList>
    </citation>
    <scope>NUCLEOTIDE SEQUENCE [LARGE SCALE GENOMIC DNA]</scope>
    <source>
        <strain evidence="2">49125</strain>
    </source>
</reference>
<dbReference type="Pfam" id="PF13079">
    <property type="entry name" value="DUF3916"/>
    <property type="match status" value="1"/>
</dbReference>
<organism evidence="1 2">
    <name type="scientific">Leclercia pneumoniae</name>
    <dbReference type="NCBI Taxonomy" id="2815358"/>
    <lineage>
        <taxon>Bacteria</taxon>
        <taxon>Pseudomonadati</taxon>
        <taxon>Pseudomonadota</taxon>
        <taxon>Gammaproteobacteria</taxon>
        <taxon>Enterobacterales</taxon>
        <taxon>Enterobacteriaceae</taxon>
        <taxon>Leclercia</taxon>
    </lineage>
</organism>
<accession>A0ABX8K0R1</accession>
<keyword evidence="2" id="KW-1185">Reference proteome</keyword>
<dbReference type="RefSeq" id="WP_207293693.1">
    <property type="nucleotide sequence ID" value="NZ_CP071383.1"/>
</dbReference>